<sequence>MLVELHDDRVVEERATIGAGQQSGFASRADTSSVRRNTICSGLNGVAAAALAAGPRRFSVVEQWALADVCASEDSGVQHEGAFVGNFLQGLVMILRSSWTSSGGGSGASATCTQR</sequence>
<evidence type="ECO:0000313" key="2">
    <source>
        <dbReference type="Proteomes" id="UP000240429"/>
    </source>
</evidence>
<organism evidence="1 2">
    <name type="scientific">Streptomyces dioscori</name>
    <dbReference type="NCBI Taxonomy" id="2109333"/>
    <lineage>
        <taxon>Bacteria</taxon>
        <taxon>Bacillati</taxon>
        <taxon>Actinomycetota</taxon>
        <taxon>Actinomycetes</taxon>
        <taxon>Kitasatosporales</taxon>
        <taxon>Streptomycetaceae</taxon>
        <taxon>Streptomyces</taxon>
        <taxon>Streptomyces aurantiacus group</taxon>
    </lineage>
</organism>
<dbReference type="EMBL" id="PYBJ01000007">
    <property type="protein sequence ID" value="PSM42892.1"/>
    <property type="molecule type" value="Genomic_DNA"/>
</dbReference>
<comment type="caution">
    <text evidence="1">The sequence shown here is derived from an EMBL/GenBank/DDBJ whole genome shotgun (WGS) entry which is preliminary data.</text>
</comment>
<reference evidence="1 2" key="1">
    <citation type="submission" date="2018-03" db="EMBL/GenBank/DDBJ databases">
        <title>Streptomyces dioscori sp. nov., a novel endophytic actinobacterium isolated from bulbil of Dioscorea bulbifera L.</title>
        <authorList>
            <person name="Zhikuan W."/>
        </authorList>
    </citation>
    <scope>NUCLEOTIDE SEQUENCE [LARGE SCALE GENOMIC DNA]</scope>
    <source>
        <strain evidence="1 2">A217</strain>
    </source>
</reference>
<protein>
    <submittedName>
        <fullName evidence="1">Uncharacterized protein</fullName>
    </submittedName>
</protein>
<accession>A0A2P8Q9G1</accession>
<proteinExistence type="predicted"/>
<dbReference type="AlphaFoldDB" id="A0A2P8Q9G1"/>
<keyword evidence="2" id="KW-1185">Reference proteome</keyword>
<evidence type="ECO:0000313" key="1">
    <source>
        <dbReference type="EMBL" id="PSM42892.1"/>
    </source>
</evidence>
<gene>
    <name evidence="1" type="ORF">C6Y14_11915</name>
</gene>
<name>A0A2P8Q9G1_9ACTN</name>
<dbReference type="Proteomes" id="UP000240429">
    <property type="component" value="Unassembled WGS sequence"/>
</dbReference>